<gene>
    <name evidence="2" type="ORF">FPE_LOCUS9707</name>
</gene>
<evidence type="ECO:0000313" key="2">
    <source>
        <dbReference type="EMBL" id="CAI9762277.1"/>
    </source>
</evidence>
<evidence type="ECO:0000259" key="1">
    <source>
        <dbReference type="PROSITE" id="PS50181"/>
    </source>
</evidence>
<dbReference type="EMBL" id="OU503040">
    <property type="protein sequence ID" value="CAI9762277.1"/>
    <property type="molecule type" value="Genomic_DNA"/>
</dbReference>
<proteinExistence type="predicted"/>
<dbReference type="NCBIfam" id="TIGR01640">
    <property type="entry name" value="F_box_assoc_1"/>
    <property type="match status" value="1"/>
</dbReference>
<protein>
    <recommendedName>
        <fullName evidence="1">F-box domain-containing protein</fullName>
    </recommendedName>
</protein>
<dbReference type="Pfam" id="PF07734">
    <property type="entry name" value="FBA_1"/>
    <property type="match status" value="1"/>
</dbReference>
<dbReference type="CDD" id="cd22157">
    <property type="entry name" value="F-box_AtFBW1-like"/>
    <property type="match status" value="1"/>
</dbReference>
<organism evidence="2 3">
    <name type="scientific">Fraxinus pennsylvanica</name>
    <dbReference type="NCBI Taxonomy" id="56036"/>
    <lineage>
        <taxon>Eukaryota</taxon>
        <taxon>Viridiplantae</taxon>
        <taxon>Streptophyta</taxon>
        <taxon>Embryophyta</taxon>
        <taxon>Tracheophyta</taxon>
        <taxon>Spermatophyta</taxon>
        <taxon>Magnoliopsida</taxon>
        <taxon>eudicotyledons</taxon>
        <taxon>Gunneridae</taxon>
        <taxon>Pentapetalae</taxon>
        <taxon>asterids</taxon>
        <taxon>lamiids</taxon>
        <taxon>Lamiales</taxon>
        <taxon>Oleaceae</taxon>
        <taxon>Oleeae</taxon>
        <taxon>Fraxinus</taxon>
    </lineage>
</organism>
<dbReference type="Pfam" id="PF00646">
    <property type="entry name" value="F-box"/>
    <property type="match status" value="1"/>
</dbReference>
<accession>A0AAD1Z877</accession>
<dbReference type="SMART" id="SM00256">
    <property type="entry name" value="FBOX"/>
    <property type="match status" value="1"/>
</dbReference>
<dbReference type="InterPro" id="IPR006527">
    <property type="entry name" value="F-box-assoc_dom_typ1"/>
</dbReference>
<dbReference type="SUPFAM" id="SSF81383">
    <property type="entry name" value="F-box domain"/>
    <property type="match status" value="1"/>
</dbReference>
<dbReference type="InterPro" id="IPR050796">
    <property type="entry name" value="SCF_F-box_component"/>
</dbReference>
<dbReference type="Gene3D" id="1.20.1280.50">
    <property type="match status" value="1"/>
</dbReference>
<dbReference type="InterPro" id="IPR036047">
    <property type="entry name" value="F-box-like_dom_sf"/>
</dbReference>
<dbReference type="PANTHER" id="PTHR31672:SF10">
    <property type="entry name" value="F-BOX DOMAIN-CONTAINING PROTEIN"/>
    <property type="match status" value="1"/>
</dbReference>
<dbReference type="Proteomes" id="UP000834106">
    <property type="component" value="Chromosome 5"/>
</dbReference>
<evidence type="ECO:0000313" key="3">
    <source>
        <dbReference type="Proteomes" id="UP000834106"/>
    </source>
</evidence>
<dbReference type="AlphaFoldDB" id="A0AAD1Z877"/>
<sequence length="410" mass="45967">MSMYLPKEIIIEILLKLPVKSLIRFTTVCKSWHTIISDSKFIFSHISNGESKEDNTLFLRRYMEDKAEHYTLLKDVEDQTLGLQSSLVLDFPFKSPIGHFRIVGIAKGLVCLYQEFFADPPHSIILWNPCVRKHIVLTPNINSGTFDSVVLGFGATSCDIKIVRLVYHKTKDFACKVPAEVEIYSLNSGTWRRVHFNVSYIINDFMWSQAFIEGSVHWIAFNSLKDSNRSNSFYSFIASLHMDDEVSGKILLPDDLAQVCATYLSITVVGGSLGVIKNDDSGSWCVWMMKEYGVMKSWTKLYNIDSVGGIKFVIGFRKNGEVLLASQGKALVTYNPETMLSKDMGISGKASSFYIHKYTESLVLLTGQNVVADKLLLPAGKSSHILHGDKNIDGGNDVLESKATKGKRKM</sequence>
<name>A0AAD1Z877_9LAMI</name>
<dbReference type="InterPro" id="IPR001810">
    <property type="entry name" value="F-box_dom"/>
</dbReference>
<dbReference type="InterPro" id="IPR017451">
    <property type="entry name" value="F-box-assoc_interact_dom"/>
</dbReference>
<feature type="domain" description="F-box" evidence="1">
    <location>
        <begin position="1"/>
        <end position="46"/>
    </location>
</feature>
<dbReference type="PANTHER" id="PTHR31672">
    <property type="entry name" value="BNACNNG10540D PROTEIN"/>
    <property type="match status" value="1"/>
</dbReference>
<reference evidence="2" key="1">
    <citation type="submission" date="2023-05" db="EMBL/GenBank/DDBJ databases">
        <authorList>
            <person name="Huff M."/>
        </authorList>
    </citation>
    <scope>NUCLEOTIDE SEQUENCE</scope>
</reference>
<dbReference type="PROSITE" id="PS50181">
    <property type="entry name" value="FBOX"/>
    <property type="match status" value="1"/>
</dbReference>
<keyword evidence="3" id="KW-1185">Reference proteome</keyword>